<keyword evidence="2" id="KW-0540">Nuclease</keyword>
<gene>
    <name evidence="12" type="ORF">GS424_012770</name>
</gene>
<evidence type="ECO:0000256" key="2">
    <source>
        <dbReference type="ARBA" id="ARBA00022722"/>
    </source>
</evidence>
<dbReference type="Gene3D" id="3.30.420.10">
    <property type="entry name" value="Ribonuclease H-like superfamily/Ribonuclease H"/>
    <property type="match status" value="2"/>
</dbReference>
<keyword evidence="6" id="KW-0460">Magnesium</keyword>
<dbReference type="GO" id="GO:0051607">
    <property type="term" value="P:defense response to virus"/>
    <property type="evidence" value="ECO:0007669"/>
    <property type="project" value="UniProtKB-KW"/>
</dbReference>
<dbReference type="Pfam" id="PF01844">
    <property type="entry name" value="HNH"/>
    <property type="match status" value="1"/>
</dbReference>
<evidence type="ECO:0000256" key="1">
    <source>
        <dbReference type="ARBA" id="ARBA00001946"/>
    </source>
</evidence>
<dbReference type="Pfam" id="PF17894">
    <property type="entry name" value="Cas9_Topo"/>
    <property type="match status" value="1"/>
</dbReference>
<dbReference type="InterPro" id="IPR033114">
    <property type="entry name" value="HNH_CAS9"/>
</dbReference>
<sequence>MKVREDADGKVLFEGIPAWDTEPLDEPRLTVAELLEPLLAPNRNNRFRKTPPAGFPAEQFVHVGKLHQSDNYYELSRIFEIQNVPEAQQKVFFEAVFRQANPKDTGAAASLIAKDDLQPSKIRASRASLAFQRYRILTTFANLRIKQKGEGRRPLSDEERHGLFDYLTSWEVSCRGSDLTWHDVADVLGVERCDLGGVGGQTADGSPISSKQPPYLNTEYAILSCDKIDKQLEPLREWWREAEPLSKEFLIEFLGNVGISGSSLSDEGQRAMASVEELLADLGEMGEETMASLDKIRLSSGRVAYSVDTLERLNRRMLDEGLDLFEARKAEFGVENDWQPKANPLGTPTGNPAVDRTIKIASRWLRACEREWGKPETVFVEHVREGFKSEKQKREEQSNMDKRYRANGAVREEIVAALGEKPGSGAVDKEAIRLAEIRRWQAIQRQNGCCLYCGTGIDFSNSQMDHIVPRKGVGCSNELPNLVAVCADCNASKNNTLFYSWASPEMCEAAVERVFFWNRDSYFSSEKQFGSFKNDVIARLKQKEEDDPIDARSIESVAWMALELRNQIAGHFGYEGMVSLATEGNDPFAMQRVRVFKGWITSEARKASGLEKSLPWIGSSSEKTRLDRRHHAVDAAVIAMMRPEVAKTLIERDAIRRSSRDIGRRFKRGEEGDWHVYRGADENQSKLYCFWRDVQMQRLKELMIQYMKDDRIVVSNPLRLRVGVGRAHKDTISKLTKRRVGDELSAAAIDKAETSALWIALTRQPDYDENTGLPANDARRIRLHDRWLSADDPIYFMASESELDMVKDAVYAPVRNGYAPIGDTIHHVRLYRVPKLNSKRKRTGWQYASLRVFQVDLVKHAQHNLFDIDLPMHSISVRSAVPILRSSLAGGTAEYLGWVVVGDELVVDVEAALFSPEGSQKMNKFMKAFPGVRRFSITGFNTNSKLTLAPRYFSSEGLPDIDWKGVDVDIEKTINRTYGSYGWNKSDVDAINFVIEKGCPLSIDKVLATHPTVMRRNALGVPRWGSDNNMPVSWKIPPHPIQ</sequence>
<dbReference type="InterPro" id="IPR003615">
    <property type="entry name" value="HNH_nuc"/>
</dbReference>
<evidence type="ECO:0000256" key="9">
    <source>
        <dbReference type="ARBA" id="ARBA00023125"/>
    </source>
</evidence>
<dbReference type="Gene3D" id="1.10.30.50">
    <property type="match status" value="1"/>
</dbReference>
<dbReference type="InterPro" id="IPR041383">
    <property type="entry name" value="RuvC_III"/>
</dbReference>
<dbReference type="InterPro" id="IPR040796">
    <property type="entry name" value="Cas9_b_hairpin"/>
</dbReference>
<comment type="cofactor">
    <cofactor evidence="1">
        <name>Mg(2+)</name>
        <dbReference type="ChEBI" id="CHEBI:18420"/>
    </cofactor>
</comment>
<keyword evidence="8" id="KW-0051">Antiviral defense</keyword>
<keyword evidence="9" id="KW-0238">DNA-binding</keyword>
<dbReference type="KEGG" id="egd:GS424_012770"/>
<evidence type="ECO:0000256" key="11">
    <source>
        <dbReference type="ARBA" id="ARBA00046380"/>
    </source>
</evidence>
<dbReference type="Pfam" id="PF18470">
    <property type="entry name" value="Cas9_a"/>
    <property type="match status" value="1"/>
</dbReference>
<evidence type="ECO:0000256" key="4">
    <source>
        <dbReference type="ARBA" id="ARBA00022759"/>
    </source>
</evidence>
<dbReference type="Pfam" id="PF17893">
    <property type="entry name" value="Cas9_b_hairpin"/>
    <property type="match status" value="1"/>
</dbReference>
<dbReference type="Proteomes" id="UP000478463">
    <property type="component" value="Chromosome"/>
</dbReference>
<dbReference type="AlphaFoldDB" id="A0A6L7ITG0"/>
<dbReference type="InterPro" id="IPR040619">
    <property type="entry name" value="Cas9_alpha-helical_lobe"/>
</dbReference>
<keyword evidence="5" id="KW-0378">Hydrolase</keyword>
<dbReference type="GO" id="GO:0016787">
    <property type="term" value="F:hydrolase activity"/>
    <property type="evidence" value="ECO:0007669"/>
    <property type="project" value="UniProtKB-KW"/>
</dbReference>
<evidence type="ECO:0000256" key="8">
    <source>
        <dbReference type="ARBA" id="ARBA00023118"/>
    </source>
</evidence>
<evidence type="ECO:0000313" key="12">
    <source>
        <dbReference type="EMBL" id="QOS67385.1"/>
    </source>
</evidence>
<dbReference type="GO" id="GO:0003723">
    <property type="term" value="F:RNA binding"/>
    <property type="evidence" value="ECO:0007669"/>
    <property type="project" value="UniProtKB-UniRule"/>
</dbReference>
<keyword evidence="4 12" id="KW-0255">Endonuclease</keyword>
<dbReference type="GO" id="GO:0004519">
    <property type="term" value="F:endonuclease activity"/>
    <property type="evidence" value="ECO:0007669"/>
    <property type="project" value="UniProtKB-UniRule"/>
</dbReference>
<dbReference type="InterPro" id="IPR041225">
    <property type="entry name" value="Cas9_Topo"/>
</dbReference>
<dbReference type="Pfam" id="PF18541">
    <property type="entry name" value="RuvC_III"/>
    <property type="match status" value="1"/>
</dbReference>
<dbReference type="EMBL" id="CP063310">
    <property type="protein sequence ID" value="QOS67385.1"/>
    <property type="molecule type" value="Genomic_DNA"/>
</dbReference>
<comment type="subunit">
    <text evidence="11">Monomer. Binds crRNA and tracrRNA.</text>
</comment>
<evidence type="ECO:0000256" key="3">
    <source>
        <dbReference type="ARBA" id="ARBA00022723"/>
    </source>
</evidence>
<dbReference type="Pfam" id="PF18525">
    <property type="entry name" value="Cas9_C"/>
    <property type="match status" value="1"/>
</dbReference>
<keyword evidence="3" id="KW-0479">Metal-binding</keyword>
<dbReference type="GO" id="GO:0003677">
    <property type="term" value="F:DNA binding"/>
    <property type="evidence" value="ECO:0007669"/>
    <property type="project" value="UniProtKB-UniRule"/>
</dbReference>
<dbReference type="Gene3D" id="3.30.70.3520">
    <property type="match status" value="1"/>
</dbReference>
<protein>
    <submittedName>
        <fullName evidence="12">HNH endonuclease</fullName>
    </submittedName>
</protein>
<dbReference type="NCBIfam" id="TIGR01865">
    <property type="entry name" value="cas_Csn1"/>
    <property type="match status" value="1"/>
</dbReference>
<proteinExistence type="predicted"/>
<dbReference type="GO" id="GO:0008270">
    <property type="term" value="F:zinc ion binding"/>
    <property type="evidence" value="ECO:0007669"/>
    <property type="project" value="InterPro"/>
</dbReference>
<dbReference type="InterPro" id="IPR028629">
    <property type="entry name" value="Cas9"/>
</dbReference>
<evidence type="ECO:0000313" key="13">
    <source>
        <dbReference type="Proteomes" id="UP000478463"/>
    </source>
</evidence>
<evidence type="ECO:0000256" key="5">
    <source>
        <dbReference type="ARBA" id="ARBA00022801"/>
    </source>
</evidence>
<keyword evidence="10" id="KW-0464">Manganese</keyword>
<accession>A0A6L7ITG0</accession>
<dbReference type="InterPro" id="IPR002711">
    <property type="entry name" value="HNH"/>
</dbReference>
<dbReference type="RefSeq" id="WP_160942679.1">
    <property type="nucleotide sequence ID" value="NZ_CP063310.1"/>
</dbReference>
<name>A0A6L7ITG0_9ACTN</name>
<organism evidence="12 13">
    <name type="scientific">Eggerthella guodeyinii</name>
    <dbReference type="NCBI Taxonomy" id="2690837"/>
    <lineage>
        <taxon>Bacteria</taxon>
        <taxon>Bacillati</taxon>
        <taxon>Actinomycetota</taxon>
        <taxon>Coriobacteriia</taxon>
        <taxon>Eggerthellales</taxon>
        <taxon>Eggerthellaceae</taxon>
        <taxon>Eggerthella</taxon>
    </lineage>
</organism>
<evidence type="ECO:0000256" key="7">
    <source>
        <dbReference type="ARBA" id="ARBA00022884"/>
    </source>
</evidence>
<reference evidence="12 13" key="1">
    <citation type="submission" date="2020-10" db="EMBL/GenBank/DDBJ databases">
        <title>Eggerthella sp. nov., isolated from human feces.</title>
        <authorList>
            <person name="Yajun G."/>
        </authorList>
    </citation>
    <scope>NUCLEOTIDE SEQUENCE [LARGE SCALE GENOMIC DNA]</scope>
    <source>
        <strain evidence="12 13">HF-1101</strain>
    </source>
</reference>
<evidence type="ECO:0000256" key="6">
    <source>
        <dbReference type="ARBA" id="ARBA00022842"/>
    </source>
</evidence>
<dbReference type="SMART" id="SM00507">
    <property type="entry name" value="HNHc"/>
    <property type="match status" value="1"/>
</dbReference>
<dbReference type="InterPro" id="IPR041217">
    <property type="entry name" value="Cas9_C"/>
</dbReference>
<keyword evidence="7" id="KW-0694">RNA-binding</keyword>
<evidence type="ECO:0000256" key="10">
    <source>
        <dbReference type="ARBA" id="ARBA00023211"/>
    </source>
</evidence>
<dbReference type="PROSITE" id="PS51749">
    <property type="entry name" value="HNH_CAS9"/>
    <property type="match status" value="1"/>
</dbReference>
<dbReference type="InterPro" id="IPR036397">
    <property type="entry name" value="RNaseH_sf"/>
</dbReference>